<proteinExistence type="predicted"/>
<dbReference type="Pfam" id="PF07589">
    <property type="entry name" value="PEP-CTERM"/>
    <property type="match status" value="1"/>
</dbReference>
<dbReference type="AlphaFoldDB" id="A0A6I3XFQ2"/>
<evidence type="ECO:0000313" key="3">
    <source>
        <dbReference type="Proteomes" id="UP000431684"/>
    </source>
</evidence>
<name>A0A6I3XFQ2_9BURK</name>
<dbReference type="EMBL" id="WNWM01000002">
    <property type="protein sequence ID" value="MUI15277.1"/>
    <property type="molecule type" value="Genomic_DNA"/>
</dbReference>
<evidence type="ECO:0000313" key="2">
    <source>
        <dbReference type="EMBL" id="MUI15277.1"/>
    </source>
</evidence>
<dbReference type="OrthoDB" id="8756860at2"/>
<dbReference type="Proteomes" id="UP000431684">
    <property type="component" value="Unassembled WGS sequence"/>
</dbReference>
<dbReference type="NCBIfam" id="TIGR02595">
    <property type="entry name" value="PEP_CTERM"/>
    <property type="match status" value="1"/>
</dbReference>
<reference evidence="2 3" key="1">
    <citation type="submission" date="2019-11" db="EMBL/GenBank/DDBJ databases">
        <title>Draft Genome Sequences of Six Type Strains of the Genus Massilia.</title>
        <authorList>
            <person name="Miess H."/>
            <person name="Frediansyah A."/>
            <person name="Goeker M."/>
            <person name="Gross H."/>
        </authorList>
    </citation>
    <scope>NUCLEOTIDE SEQUENCE [LARGE SCALE GENOMIC DNA]</scope>
    <source>
        <strain evidence="2 3">DSM 17513</strain>
    </source>
</reference>
<evidence type="ECO:0000259" key="1">
    <source>
        <dbReference type="Pfam" id="PF07589"/>
    </source>
</evidence>
<dbReference type="InterPro" id="IPR013424">
    <property type="entry name" value="Ice-binding_C"/>
</dbReference>
<gene>
    <name evidence="2" type="ORF">GJV26_22850</name>
</gene>
<organism evidence="2 3">
    <name type="scientific">Pseudoduganella dura</name>
    <dbReference type="NCBI Taxonomy" id="321982"/>
    <lineage>
        <taxon>Bacteria</taxon>
        <taxon>Pseudomonadati</taxon>
        <taxon>Pseudomonadota</taxon>
        <taxon>Betaproteobacteria</taxon>
        <taxon>Burkholderiales</taxon>
        <taxon>Oxalobacteraceae</taxon>
        <taxon>Telluria group</taxon>
        <taxon>Pseudoduganella</taxon>
    </lineage>
</organism>
<comment type="caution">
    <text evidence="2">The sequence shown here is derived from an EMBL/GenBank/DDBJ whole genome shotgun (WGS) entry which is preliminary data.</text>
</comment>
<feature type="domain" description="Ice-binding protein C-terminal" evidence="1">
    <location>
        <begin position="127"/>
        <end position="151"/>
    </location>
</feature>
<accession>A0A6I3XFQ2</accession>
<protein>
    <submittedName>
        <fullName evidence="2">PEP-CTERM sorting domain-containing protein</fullName>
    </submittedName>
</protein>
<sequence>MQASDAALTVSLKVDNQLYTMQTTGLVSSQILVDTDGSGQTTKRFYQNVSFDPATYGDYASIQQYAFLDTDHFPINSVLTPAIAYYADPLTKGFSIYNWDVAPDGSLSQLGVGVGRAASFDYQLALAVPEPASYAMFAAGLGLVAFTARRRGANRGNGARR</sequence>
<keyword evidence="3" id="KW-1185">Reference proteome</keyword>